<dbReference type="Pfam" id="PF21834">
    <property type="entry name" value="DUF6894"/>
    <property type="match status" value="1"/>
</dbReference>
<feature type="domain" description="DUF6894" evidence="1">
    <location>
        <begin position="47"/>
        <end position="114"/>
    </location>
</feature>
<dbReference type="InterPro" id="IPR054189">
    <property type="entry name" value="DUF6894"/>
</dbReference>
<evidence type="ECO:0000313" key="2">
    <source>
        <dbReference type="EMBL" id="AGB45228.1"/>
    </source>
</evidence>
<organism evidence="2 3">
    <name type="scientific">Mesorhizobium australicum (strain HAMBI 3006 / LMG 24608 / WSM2073)</name>
    <dbReference type="NCBI Taxonomy" id="754035"/>
    <lineage>
        <taxon>Bacteria</taxon>
        <taxon>Pseudomonadati</taxon>
        <taxon>Pseudomonadota</taxon>
        <taxon>Alphaproteobacteria</taxon>
        <taxon>Hyphomicrobiales</taxon>
        <taxon>Phyllobacteriaceae</taxon>
        <taxon>Mesorhizobium</taxon>
    </lineage>
</organism>
<name>L0KMA6_MESAW</name>
<protein>
    <recommendedName>
        <fullName evidence="1">DUF6894 domain-containing protein</fullName>
    </recommendedName>
</protein>
<dbReference type="EMBL" id="CP003358">
    <property type="protein sequence ID" value="AGB45228.1"/>
    <property type="molecule type" value="Genomic_DNA"/>
</dbReference>
<dbReference type="AlphaFoldDB" id="L0KMA6"/>
<gene>
    <name evidence="2" type="ordered locus">Mesau_02835</name>
</gene>
<sequence>MGAEPRRGLVLRFSRVREWLTLSPVMDHQGQSEEQTPSPPVRSAMALYYFDFDDNGTIFPDDEGTECQDLAAVKYEAIKALAEMTKDALPDGDHHKLAIVVRDEGGDLAFRASIVFNVEEERDSSSSRSSPDSHA</sequence>
<dbReference type="Proteomes" id="UP000010998">
    <property type="component" value="Chromosome"/>
</dbReference>
<evidence type="ECO:0000313" key="3">
    <source>
        <dbReference type="Proteomes" id="UP000010998"/>
    </source>
</evidence>
<keyword evidence="3" id="KW-1185">Reference proteome</keyword>
<dbReference type="HOGENOM" id="CLU_1883293_0_0_5"/>
<accession>L0KMA6</accession>
<reference evidence="3" key="1">
    <citation type="submission" date="2012-02" db="EMBL/GenBank/DDBJ databases">
        <title>Complete sequence of Mesorhizobium australicum WSM2073.</title>
        <authorList>
            <person name="Lucas S."/>
            <person name="Han J."/>
            <person name="Lapidus A."/>
            <person name="Cheng J.-F."/>
            <person name="Goodwin L."/>
            <person name="Pitluck S."/>
            <person name="Peters L."/>
            <person name="Gu W."/>
            <person name="Detter J.C."/>
            <person name="Han C."/>
            <person name="Tapia R."/>
            <person name="Land M."/>
            <person name="Hauser L."/>
            <person name="Kyrpides N."/>
            <person name="Ivanova N."/>
            <person name="Pagani I."/>
            <person name="Reeve W.G."/>
            <person name="Howieson J.G."/>
            <person name="Tiwari R.P."/>
            <person name="O'Hara G.W."/>
            <person name="Atkins C.A."/>
            <person name="Ronson C.W."/>
            <person name="Nandasena K.G."/>
            <person name="Woyke T."/>
        </authorList>
    </citation>
    <scope>NUCLEOTIDE SEQUENCE [LARGE SCALE GENOMIC DNA]</scope>
    <source>
        <strain evidence="3">LMG 24608 / HAMBI 3006 / WSM2073</strain>
    </source>
</reference>
<dbReference type="KEGG" id="mam:Mesau_02835"/>
<proteinExistence type="predicted"/>
<evidence type="ECO:0000259" key="1">
    <source>
        <dbReference type="Pfam" id="PF21834"/>
    </source>
</evidence>